<evidence type="ECO:0008006" key="3">
    <source>
        <dbReference type="Google" id="ProtNLM"/>
    </source>
</evidence>
<protein>
    <recommendedName>
        <fullName evidence="3">Insertion element protein</fullName>
    </recommendedName>
</protein>
<organism evidence="1 2">
    <name type="scientific">Streptomyces orinoci</name>
    <name type="common">Streptoverticillium orinoci</name>
    <dbReference type="NCBI Taxonomy" id="67339"/>
    <lineage>
        <taxon>Bacteria</taxon>
        <taxon>Bacillati</taxon>
        <taxon>Actinomycetota</taxon>
        <taxon>Actinomycetes</taxon>
        <taxon>Kitasatosporales</taxon>
        <taxon>Streptomycetaceae</taxon>
        <taxon>Streptomyces</taxon>
    </lineage>
</organism>
<accession>A0ABV3K3I7</accession>
<sequence>MSERAAPFYCPYCGDEDLRPGEQGHGAWECAACNRAFRLSFLGLLARTTPQEPPR</sequence>
<proteinExistence type="predicted"/>
<evidence type="ECO:0000313" key="2">
    <source>
        <dbReference type="Proteomes" id="UP001552594"/>
    </source>
</evidence>
<name>A0ABV3K3I7_STRON</name>
<gene>
    <name evidence="1" type="ORF">AB0L16_18170</name>
</gene>
<dbReference type="RefSeq" id="WP_109279188.1">
    <property type="nucleotide sequence ID" value="NZ_JBFAUK010000013.1"/>
</dbReference>
<evidence type="ECO:0000313" key="1">
    <source>
        <dbReference type="EMBL" id="MEV5508375.1"/>
    </source>
</evidence>
<comment type="caution">
    <text evidence="1">The sequence shown here is derived from an EMBL/GenBank/DDBJ whole genome shotgun (WGS) entry which is preliminary data.</text>
</comment>
<keyword evidence="2" id="KW-1185">Reference proteome</keyword>
<reference evidence="1 2" key="1">
    <citation type="submission" date="2024-06" db="EMBL/GenBank/DDBJ databases">
        <title>The Natural Products Discovery Center: Release of the First 8490 Sequenced Strains for Exploring Actinobacteria Biosynthetic Diversity.</title>
        <authorList>
            <person name="Kalkreuter E."/>
            <person name="Kautsar S.A."/>
            <person name="Yang D."/>
            <person name="Bader C.D."/>
            <person name="Teijaro C.N."/>
            <person name="Fluegel L."/>
            <person name="Davis C.M."/>
            <person name="Simpson J.R."/>
            <person name="Lauterbach L."/>
            <person name="Steele A.D."/>
            <person name="Gui C."/>
            <person name="Meng S."/>
            <person name="Li G."/>
            <person name="Viehrig K."/>
            <person name="Ye F."/>
            <person name="Su P."/>
            <person name="Kiefer A.F."/>
            <person name="Nichols A."/>
            <person name="Cepeda A.J."/>
            <person name="Yan W."/>
            <person name="Fan B."/>
            <person name="Jiang Y."/>
            <person name="Adhikari A."/>
            <person name="Zheng C.-J."/>
            <person name="Schuster L."/>
            <person name="Cowan T.M."/>
            <person name="Smanski M.J."/>
            <person name="Chevrette M.G."/>
            <person name="De Carvalho L.P.S."/>
            <person name="Shen B."/>
        </authorList>
    </citation>
    <scope>NUCLEOTIDE SEQUENCE [LARGE SCALE GENOMIC DNA]</scope>
    <source>
        <strain evidence="1 2">NPDC052347</strain>
    </source>
</reference>
<dbReference type="EMBL" id="JBFAUK010000013">
    <property type="protein sequence ID" value="MEV5508375.1"/>
    <property type="molecule type" value="Genomic_DNA"/>
</dbReference>
<dbReference type="Proteomes" id="UP001552594">
    <property type="component" value="Unassembled WGS sequence"/>
</dbReference>